<dbReference type="SUPFAM" id="SSF47473">
    <property type="entry name" value="EF-hand"/>
    <property type="match status" value="1"/>
</dbReference>
<dbReference type="PROSITE" id="PS00018">
    <property type="entry name" value="EF_HAND_1"/>
    <property type="match status" value="1"/>
</dbReference>
<feature type="domain" description="EF-hand" evidence="2">
    <location>
        <begin position="53"/>
        <end position="88"/>
    </location>
</feature>
<evidence type="ECO:0000313" key="3">
    <source>
        <dbReference type="EMBL" id="KAJ1358282.1"/>
    </source>
</evidence>
<accession>A0AAD5MZZ7</accession>
<sequence length="108" mass="12891">MESNPRIHDYDMVPLTSAPPLHRILMRYYQKCITTVCTVEKNWLEFFVKQHLNDANVIHEMFVATDTDCDGRITFVEFLKMMQEYDLTRTMLRLYDDIDNGVFTVFSR</sequence>
<dbReference type="AlphaFoldDB" id="A0AAD5MZZ7"/>
<comment type="caution">
    <text evidence="3">The sequence shown here is derived from an EMBL/GenBank/DDBJ whole genome shotgun (WGS) entry which is preliminary data.</text>
</comment>
<dbReference type="PROSITE" id="PS50222">
    <property type="entry name" value="EF_HAND_2"/>
    <property type="match status" value="1"/>
</dbReference>
<dbReference type="GO" id="GO:0005509">
    <property type="term" value="F:calcium ion binding"/>
    <property type="evidence" value="ECO:0007669"/>
    <property type="project" value="InterPro"/>
</dbReference>
<dbReference type="Proteomes" id="UP001196413">
    <property type="component" value="Unassembled WGS sequence"/>
</dbReference>
<reference evidence="3" key="1">
    <citation type="submission" date="2021-06" db="EMBL/GenBank/DDBJ databases">
        <title>Parelaphostrongylus tenuis whole genome reference sequence.</title>
        <authorList>
            <person name="Garwood T.J."/>
            <person name="Larsen P.A."/>
            <person name="Fountain-Jones N.M."/>
            <person name="Garbe J.R."/>
            <person name="Macchietto M.G."/>
            <person name="Kania S.A."/>
            <person name="Gerhold R.W."/>
            <person name="Richards J.E."/>
            <person name="Wolf T.M."/>
        </authorList>
    </citation>
    <scope>NUCLEOTIDE SEQUENCE</scope>
    <source>
        <strain evidence="3">MNPRO001-30</strain>
        <tissue evidence="3">Meninges</tissue>
    </source>
</reference>
<organism evidence="3 4">
    <name type="scientific">Parelaphostrongylus tenuis</name>
    <name type="common">Meningeal worm</name>
    <dbReference type="NCBI Taxonomy" id="148309"/>
    <lineage>
        <taxon>Eukaryota</taxon>
        <taxon>Metazoa</taxon>
        <taxon>Ecdysozoa</taxon>
        <taxon>Nematoda</taxon>
        <taxon>Chromadorea</taxon>
        <taxon>Rhabditida</taxon>
        <taxon>Rhabditina</taxon>
        <taxon>Rhabditomorpha</taxon>
        <taxon>Strongyloidea</taxon>
        <taxon>Metastrongylidae</taxon>
        <taxon>Parelaphostrongylus</taxon>
    </lineage>
</organism>
<gene>
    <name evidence="3" type="ORF">KIN20_016677</name>
</gene>
<dbReference type="Gene3D" id="1.10.238.10">
    <property type="entry name" value="EF-hand"/>
    <property type="match status" value="1"/>
</dbReference>
<name>A0AAD5MZZ7_PARTN</name>
<evidence type="ECO:0000256" key="1">
    <source>
        <dbReference type="ARBA" id="ARBA00022837"/>
    </source>
</evidence>
<evidence type="ECO:0000259" key="2">
    <source>
        <dbReference type="PROSITE" id="PS50222"/>
    </source>
</evidence>
<dbReference type="InterPro" id="IPR011992">
    <property type="entry name" value="EF-hand-dom_pair"/>
</dbReference>
<keyword evidence="4" id="KW-1185">Reference proteome</keyword>
<dbReference type="Pfam" id="PF00036">
    <property type="entry name" value="EF-hand_1"/>
    <property type="match status" value="1"/>
</dbReference>
<dbReference type="SMART" id="SM00054">
    <property type="entry name" value="EFh"/>
    <property type="match status" value="1"/>
</dbReference>
<dbReference type="InterPro" id="IPR002048">
    <property type="entry name" value="EF_hand_dom"/>
</dbReference>
<dbReference type="InterPro" id="IPR018247">
    <property type="entry name" value="EF_Hand_1_Ca_BS"/>
</dbReference>
<keyword evidence="1" id="KW-0106">Calcium</keyword>
<evidence type="ECO:0000313" key="4">
    <source>
        <dbReference type="Proteomes" id="UP001196413"/>
    </source>
</evidence>
<protein>
    <recommendedName>
        <fullName evidence="2">EF-hand domain-containing protein</fullName>
    </recommendedName>
</protein>
<proteinExistence type="predicted"/>
<dbReference type="EMBL" id="JAHQIW010003354">
    <property type="protein sequence ID" value="KAJ1358282.1"/>
    <property type="molecule type" value="Genomic_DNA"/>
</dbReference>